<comment type="caution">
    <text evidence="1">The sequence shown here is derived from an EMBL/GenBank/DDBJ whole genome shotgun (WGS) entry which is preliminary data.</text>
</comment>
<dbReference type="OrthoDB" id="3173471at2"/>
<dbReference type="Proteomes" id="UP000467240">
    <property type="component" value="Unassembled WGS sequence"/>
</dbReference>
<evidence type="ECO:0000313" key="2">
    <source>
        <dbReference type="Proteomes" id="UP000467240"/>
    </source>
</evidence>
<gene>
    <name evidence="1" type="ORF">F8O01_07800</name>
</gene>
<sequence length="308" mass="34075">MTARFHVPIPPGPFRVAEGLRAGLTPDRLRGDELHRPHHGVRTATPVEDDVGFCRAFVPRLRRDQALTGPSAAHVYGLPLPARLHGLDTVHVAVADPATPPRARTVRGTRIRPDLWRVVRVSGMPLTSPFTTWITLARWLDVDELTEAADALVTRSTNYPGLVGRRPYVGFEALRRRVAGLRGLTAVALLREAALRARPGVESPLETRLRRRLVAAGFPEPEVGGAVAAADGRTLHGDLVYRDERVILEYEGDVHRERTRFRRDITRGRRLRGGGWHVIRVTIDDLGGPAFAELCRDLAKLVPRGPAE</sequence>
<keyword evidence="2" id="KW-1185">Reference proteome</keyword>
<accession>A0A7J5BU19</accession>
<dbReference type="SUPFAM" id="SSF52980">
    <property type="entry name" value="Restriction endonuclease-like"/>
    <property type="match status" value="1"/>
</dbReference>
<name>A0A7J5BU19_9MICO</name>
<evidence type="ECO:0000313" key="1">
    <source>
        <dbReference type="EMBL" id="KAB1657838.1"/>
    </source>
</evidence>
<reference evidence="1 2" key="1">
    <citation type="submission" date="2019-09" db="EMBL/GenBank/DDBJ databases">
        <title>Phylogeny of genus Pseudoclavibacter and closely related genus.</title>
        <authorList>
            <person name="Li Y."/>
        </authorList>
    </citation>
    <scope>NUCLEOTIDE SEQUENCE [LARGE SCALE GENOMIC DNA]</scope>
    <source>
        <strain evidence="1 2">DSM 23821</strain>
    </source>
</reference>
<dbReference type="EMBL" id="WBJZ01000008">
    <property type="protein sequence ID" value="KAB1657838.1"/>
    <property type="molecule type" value="Genomic_DNA"/>
</dbReference>
<proteinExistence type="predicted"/>
<dbReference type="AlphaFoldDB" id="A0A7J5BU19"/>
<evidence type="ECO:0008006" key="3">
    <source>
        <dbReference type="Google" id="ProtNLM"/>
    </source>
</evidence>
<protein>
    <recommendedName>
        <fullName evidence="3">DUF559 domain-containing protein</fullName>
    </recommendedName>
</protein>
<organism evidence="1 2">
    <name type="scientific">Pseudoclavibacter chungangensis</name>
    <dbReference type="NCBI Taxonomy" id="587635"/>
    <lineage>
        <taxon>Bacteria</taxon>
        <taxon>Bacillati</taxon>
        <taxon>Actinomycetota</taxon>
        <taxon>Actinomycetes</taxon>
        <taxon>Micrococcales</taxon>
        <taxon>Microbacteriaceae</taxon>
        <taxon>Pseudoclavibacter</taxon>
    </lineage>
</organism>
<dbReference type="RefSeq" id="WP_158040320.1">
    <property type="nucleotide sequence ID" value="NZ_JACCFV010000001.1"/>
</dbReference>
<dbReference type="InterPro" id="IPR011335">
    <property type="entry name" value="Restrct_endonuc-II-like"/>
</dbReference>